<evidence type="ECO:0000259" key="1">
    <source>
        <dbReference type="SMART" id="SM00355"/>
    </source>
</evidence>
<dbReference type="Proteomes" id="UP000626109">
    <property type="component" value="Unassembled WGS sequence"/>
</dbReference>
<dbReference type="PANTHER" id="PTHR47027:SF20">
    <property type="entry name" value="REVERSE TRANSCRIPTASE-LIKE PROTEIN WITH RNA-DIRECTED DNA POLYMERASE DOMAIN"/>
    <property type="match status" value="1"/>
</dbReference>
<feature type="domain" description="C2H2-type" evidence="1">
    <location>
        <begin position="659"/>
        <end position="682"/>
    </location>
</feature>
<dbReference type="AlphaFoldDB" id="A0A813M959"/>
<organism evidence="2 3">
    <name type="scientific">Polarella glacialis</name>
    <name type="common">Dinoflagellate</name>
    <dbReference type="NCBI Taxonomy" id="89957"/>
    <lineage>
        <taxon>Eukaryota</taxon>
        <taxon>Sar</taxon>
        <taxon>Alveolata</taxon>
        <taxon>Dinophyceae</taxon>
        <taxon>Suessiales</taxon>
        <taxon>Suessiaceae</taxon>
        <taxon>Polarella</taxon>
    </lineage>
</organism>
<protein>
    <recommendedName>
        <fullName evidence="1">C2H2-type domain-containing protein</fullName>
    </recommendedName>
</protein>
<proteinExistence type="predicted"/>
<dbReference type="InterPro" id="IPR013087">
    <property type="entry name" value="Znf_C2H2_type"/>
</dbReference>
<dbReference type="SMART" id="SM00355">
    <property type="entry name" value="ZnF_C2H2"/>
    <property type="match status" value="3"/>
</dbReference>
<name>A0A813M959_POLGL</name>
<evidence type="ECO:0000313" key="2">
    <source>
        <dbReference type="EMBL" id="CAE8744142.1"/>
    </source>
</evidence>
<dbReference type="Gene3D" id="3.30.160.60">
    <property type="entry name" value="Classic Zinc Finger"/>
    <property type="match status" value="1"/>
</dbReference>
<dbReference type="EMBL" id="CAJNNW010037759">
    <property type="protein sequence ID" value="CAE8744142.1"/>
    <property type="molecule type" value="Genomic_DNA"/>
</dbReference>
<feature type="domain" description="C2H2-type" evidence="1">
    <location>
        <begin position="695"/>
        <end position="715"/>
    </location>
</feature>
<feature type="domain" description="C2H2-type" evidence="1">
    <location>
        <begin position="742"/>
        <end position="762"/>
    </location>
</feature>
<reference evidence="2" key="1">
    <citation type="submission" date="2021-02" db="EMBL/GenBank/DDBJ databases">
        <authorList>
            <person name="Dougan E. K."/>
            <person name="Rhodes N."/>
            <person name="Thang M."/>
            <person name="Chan C."/>
        </authorList>
    </citation>
    <scope>NUCLEOTIDE SEQUENCE</scope>
</reference>
<comment type="caution">
    <text evidence="2">The sequence shown here is derived from an EMBL/GenBank/DDBJ whole genome shotgun (WGS) entry which is preliminary data.</text>
</comment>
<evidence type="ECO:0000313" key="3">
    <source>
        <dbReference type="Proteomes" id="UP000626109"/>
    </source>
</evidence>
<dbReference type="PANTHER" id="PTHR47027">
    <property type="entry name" value="REVERSE TRANSCRIPTASE DOMAIN-CONTAINING PROTEIN"/>
    <property type="match status" value="1"/>
</dbReference>
<gene>
    <name evidence="2" type="ORF">PGLA2088_LOCUS51710</name>
</gene>
<sequence length="786" mass="88187">MWVLARQLARTGLGPRLRQWGACVSYPTVAEWTVFLSQPGNLGGCLATVDCGVPEPCEHLNHGRQATLVQATACAERDLEENSAKVHALKPYKSVPRWSVPAEVWRVIFEANDQYQHDLWQCRTAIFRMLVQIRATASTPRLWHQSEARFMSKGNGKDGPAAFRVIHLLDPFSKAFHAAIWGLGDHRRWDFSVGGVSHRRRELALAQQMLLCWRLEHAKVNHIQCFFDIKNAFPSLSRNSIDRMLSLQFDEPENALLHQHHTEAVMNVTDGEGGSTLLKIRSGSTQGDSIGGAIFGQVLGPYMSEGMRRIKGCDHQWPFEMDDFLTGDHVNTALSLYADDVSVVAIVQDAEDATNVAKELFWAVDSAVKPASLALKKDITVVPRFFGRGAQQQMQQAINNSNNNNGVGTWGTTATYLGCEVFAKKCESREITARIHAAQAAWFALSGLWFEHDVPLKSRVRIFKANVMSVLVAGLEAYVLSESQIHKLESWRMAKVRILIEGKGTVKLITPEGDIKIRAIPDRTIRSRSHLFSVRSELCCRRMLWLHDRICHPFDSTAFRALLCQSLPFESYYQLDSNGNIAAHASPWLRQIVDDIAALHARVPAMPLVEQMQFGIRTLPSNNSPLRGLKSKIRKVRTFEIPELQQEEQAQQATSSSFCTCESCDFVGVNKRALQTHRYSAHGIIREVSLRVVANQCPFCKKTFSTLYTARQHVRKKKNSRCPKGGGSALSGTYPLVVPRIISCLFCKFSFDSIVEYNKHLAQCILDCRKKRQDGSGTSTDEQEPS</sequence>
<accession>A0A813M959</accession>